<dbReference type="EMBL" id="QNVH01000002">
    <property type="protein sequence ID" value="TDA40141.1"/>
    <property type="molecule type" value="Genomic_DNA"/>
</dbReference>
<reference evidence="1 2" key="1">
    <citation type="journal article" date="2019" name="Nat. Microbiol.">
        <title>Expanding anaerobic alkane metabolism in the domain of Archaea.</title>
        <authorList>
            <person name="Wang Y."/>
            <person name="Wegener G."/>
            <person name="Hou J."/>
            <person name="Wang F."/>
            <person name="Xiao X."/>
        </authorList>
    </citation>
    <scope>NUCLEOTIDE SEQUENCE [LARGE SCALE GENOMIC DNA]</scope>
    <source>
        <strain evidence="1">WYZ-LMO10</strain>
    </source>
</reference>
<organism evidence="1 2">
    <name type="scientific">Thermoproteota archaeon</name>
    <dbReference type="NCBI Taxonomy" id="2056631"/>
    <lineage>
        <taxon>Archaea</taxon>
        <taxon>Thermoproteota</taxon>
    </lineage>
</organism>
<dbReference type="AlphaFoldDB" id="A0A523BGS8"/>
<dbReference type="Proteomes" id="UP000315399">
    <property type="component" value="Unassembled WGS sequence"/>
</dbReference>
<evidence type="ECO:0000313" key="1">
    <source>
        <dbReference type="EMBL" id="TDA40141.1"/>
    </source>
</evidence>
<name>A0A523BGS8_9CREN</name>
<evidence type="ECO:0000313" key="2">
    <source>
        <dbReference type="Proteomes" id="UP000315399"/>
    </source>
</evidence>
<proteinExistence type="predicted"/>
<protein>
    <submittedName>
        <fullName evidence="1">Uncharacterized protein</fullName>
    </submittedName>
</protein>
<gene>
    <name evidence="1" type="ORF">DSO08_00425</name>
</gene>
<comment type="caution">
    <text evidence="1">The sequence shown here is derived from an EMBL/GenBank/DDBJ whole genome shotgun (WGS) entry which is preliminary data.</text>
</comment>
<accession>A0A523BGS8</accession>
<sequence>MILGIQPLSVESKGNIFVKFNGIPLGETWIETTQVVNTSIASCCFVTLIQAGVDNVVELTSYGYEGKFRYLVIIPTKK</sequence>